<accession>A0AAE1NIA4</accession>
<dbReference type="Proteomes" id="UP001292094">
    <property type="component" value="Unassembled WGS sequence"/>
</dbReference>
<dbReference type="EMBL" id="JAWZYT010005664">
    <property type="protein sequence ID" value="KAK4289917.1"/>
    <property type="molecule type" value="Genomic_DNA"/>
</dbReference>
<name>A0AAE1NIA4_9EUCA</name>
<protein>
    <submittedName>
        <fullName evidence="1">Uncharacterized protein</fullName>
    </submittedName>
</protein>
<proteinExistence type="predicted"/>
<evidence type="ECO:0000313" key="2">
    <source>
        <dbReference type="Proteomes" id="UP001292094"/>
    </source>
</evidence>
<organism evidence="1 2">
    <name type="scientific">Petrolisthes manimaculis</name>
    <dbReference type="NCBI Taxonomy" id="1843537"/>
    <lineage>
        <taxon>Eukaryota</taxon>
        <taxon>Metazoa</taxon>
        <taxon>Ecdysozoa</taxon>
        <taxon>Arthropoda</taxon>
        <taxon>Crustacea</taxon>
        <taxon>Multicrustacea</taxon>
        <taxon>Malacostraca</taxon>
        <taxon>Eumalacostraca</taxon>
        <taxon>Eucarida</taxon>
        <taxon>Decapoda</taxon>
        <taxon>Pleocyemata</taxon>
        <taxon>Anomura</taxon>
        <taxon>Galatheoidea</taxon>
        <taxon>Porcellanidae</taxon>
        <taxon>Petrolisthes</taxon>
    </lineage>
</organism>
<sequence>MELQPLPETPRNTYQGIFRPSIKGYDCVAVLKVSGGTTTSPPEPSAAVTTTATLWALAAHFRTQTKGDIIEEEEQGRSWTSQRGMAVFTSTVAGRPRINLS</sequence>
<keyword evidence="2" id="KW-1185">Reference proteome</keyword>
<dbReference type="AlphaFoldDB" id="A0AAE1NIA4"/>
<comment type="caution">
    <text evidence="1">The sequence shown here is derived from an EMBL/GenBank/DDBJ whole genome shotgun (WGS) entry which is preliminary data.</text>
</comment>
<evidence type="ECO:0000313" key="1">
    <source>
        <dbReference type="EMBL" id="KAK4289917.1"/>
    </source>
</evidence>
<reference evidence="1" key="1">
    <citation type="submission" date="2023-11" db="EMBL/GenBank/DDBJ databases">
        <title>Genome assemblies of two species of porcelain crab, Petrolisthes cinctipes and Petrolisthes manimaculis (Anomura: Porcellanidae).</title>
        <authorList>
            <person name="Angst P."/>
        </authorList>
    </citation>
    <scope>NUCLEOTIDE SEQUENCE</scope>
    <source>
        <strain evidence="1">PB745_02</strain>
        <tissue evidence="1">Gill</tissue>
    </source>
</reference>
<gene>
    <name evidence="1" type="ORF">Pmani_037145</name>
</gene>